<accession>A0ABV5WPF4</accession>
<dbReference type="RefSeq" id="WP_379952386.1">
    <property type="nucleotide sequence ID" value="NZ_JBHMAF010000197.1"/>
</dbReference>
<gene>
    <name evidence="1" type="ORF">ACFFMS_30095</name>
</gene>
<dbReference type="InterPro" id="IPR010982">
    <property type="entry name" value="Lambda_DNA-bd_dom_sf"/>
</dbReference>
<reference evidence="1 2" key="1">
    <citation type="submission" date="2024-09" db="EMBL/GenBank/DDBJ databases">
        <authorList>
            <person name="Sun Q."/>
            <person name="Mori K."/>
        </authorList>
    </citation>
    <scope>NUCLEOTIDE SEQUENCE [LARGE SCALE GENOMIC DNA]</scope>
    <source>
        <strain evidence="1 2">JCM 11201</strain>
    </source>
</reference>
<proteinExistence type="predicted"/>
<dbReference type="Gene3D" id="1.10.260.40">
    <property type="entry name" value="lambda repressor-like DNA-binding domains"/>
    <property type="match status" value="1"/>
</dbReference>
<dbReference type="EMBL" id="JBHMAF010000197">
    <property type="protein sequence ID" value="MFB9762482.1"/>
    <property type="molecule type" value="Genomic_DNA"/>
</dbReference>
<evidence type="ECO:0000313" key="2">
    <source>
        <dbReference type="Proteomes" id="UP001589609"/>
    </source>
</evidence>
<dbReference type="Proteomes" id="UP001589609">
    <property type="component" value="Unassembled WGS sequence"/>
</dbReference>
<name>A0ABV5WPF4_9BACI</name>
<evidence type="ECO:0000313" key="1">
    <source>
        <dbReference type="EMBL" id="MFB9762482.1"/>
    </source>
</evidence>
<dbReference type="SUPFAM" id="SSF47413">
    <property type="entry name" value="lambda repressor-like DNA-binding domains"/>
    <property type="match status" value="1"/>
</dbReference>
<comment type="caution">
    <text evidence="1">The sequence shown here is derived from an EMBL/GenBank/DDBJ whole genome shotgun (WGS) entry which is preliminary data.</text>
</comment>
<organism evidence="1 2">
    <name type="scientific">Ectobacillus funiculus</name>
    <dbReference type="NCBI Taxonomy" id="137993"/>
    <lineage>
        <taxon>Bacteria</taxon>
        <taxon>Bacillati</taxon>
        <taxon>Bacillota</taxon>
        <taxon>Bacilli</taxon>
        <taxon>Bacillales</taxon>
        <taxon>Bacillaceae</taxon>
        <taxon>Ectobacillus</taxon>
    </lineage>
</organism>
<sequence length="73" mass="8026">MLTASTVRIVRAFLAIGQTELTKRMNVSSSLVAAVETGAKRITPEFTKRFKRATGITDGLLIDIEYLRGKLAE</sequence>
<protein>
    <submittedName>
        <fullName evidence="1">XRE family transcriptional regulator</fullName>
    </submittedName>
</protein>
<keyword evidence="2" id="KW-1185">Reference proteome</keyword>